<organism evidence="6 7">
    <name type="scientific">Metabacillus rhizolycopersici</name>
    <dbReference type="NCBI Taxonomy" id="2875709"/>
    <lineage>
        <taxon>Bacteria</taxon>
        <taxon>Bacillati</taxon>
        <taxon>Bacillota</taxon>
        <taxon>Bacilli</taxon>
        <taxon>Bacillales</taxon>
        <taxon>Bacillaceae</taxon>
        <taxon>Metabacillus</taxon>
    </lineage>
</organism>
<dbReference type="SUPFAM" id="SSF100950">
    <property type="entry name" value="NagB/RpiA/CoA transferase-like"/>
    <property type="match status" value="1"/>
</dbReference>
<comment type="similarity">
    <text evidence="1">Belongs to the SorC transcriptional regulatory family.</text>
</comment>
<keyword evidence="3" id="KW-0238">DNA-binding</keyword>
<dbReference type="InterPro" id="IPR009057">
    <property type="entry name" value="Homeodomain-like_sf"/>
</dbReference>
<reference evidence="6" key="1">
    <citation type="submission" date="2024-05" db="EMBL/GenBank/DDBJ databases">
        <title>Metabacillus sp. nov., isolated from the rhizosphere soil of tomato plants.</title>
        <authorList>
            <person name="Ma R."/>
        </authorList>
    </citation>
    <scope>NUCLEOTIDE SEQUENCE</scope>
    <source>
        <strain evidence="6">DBTR6</strain>
    </source>
</reference>
<keyword evidence="2" id="KW-0805">Transcription regulation</keyword>
<evidence type="ECO:0000256" key="3">
    <source>
        <dbReference type="ARBA" id="ARBA00023125"/>
    </source>
</evidence>
<gene>
    <name evidence="6" type="ORF">K9V48_18055</name>
</gene>
<evidence type="ECO:0000256" key="2">
    <source>
        <dbReference type="ARBA" id="ARBA00023015"/>
    </source>
</evidence>
<dbReference type="EMBL" id="JAIQUM010000046">
    <property type="protein sequence ID" value="MBZ5752100.1"/>
    <property type="molecule type" value="Genomic_DNA"/>
</dbReference>
<evidence type="ECO:0000256" key="4">
    <source>
        <dbReference type="ARBA" id="ARBA00023163"/>
    </source>
</evidence>
<comment type="caution">
    <text evidence="6">The sequence shown here is derived from an EMBL/GenBank/DDBJ whole genome shotgun (WGS) entry which is preliminary data.</text>
</comment>
<keyword evidence="4" id="KW-0804">Transcription</keyword>
<sequence length="318" mass="35844">MLKWEERRQVVKVANLYYIDGWTQAQISKKIGASRPIISKLLNMAKETGIVEVFIKDESVHTVELEQQLEKKYGLEDVVVAPTIGLSPEMVKRKIVQAGAHYISKNLKNVNHLGISWGTTVAELVKEYQFERRKDIKIIPLEGGMGRRFGEVHANQIAYELAKKMNSRCSYLYAPAIVETKELKERLMEMQDIKTVLEEGKNVDMAVIGIGNPFKESTLKEIGYLQDRDLDDLCTMGAVGDIGFRFFNESGKPIRHPLNDKVIGLSLDQLKQIKKVIAVADGTHKLKSIMGALRGNYVNVLIIDEQTASMLLNEEIKG</sequence>
<evidence type="ECO:0000313" key="7">
    <source>
        <dbReference type="Proteomes" id="UP001165287"/>
    </source>
</evidence>
<dbReference type="PANTHER" id="PTHR34294">
    <property type="entry name" value="TRANSCRIPTIONAL REGULATOR-RELATED"/>
    <property type="match status" value="1"/>
</dbReference>
<dbReference type="InterPro" id="IPR037171">
    <property type="entry name" value="NagB/RpiA_transferase-like"/>
</dbReference>
<feature type="domain" description="Sugar-binding" evidence="5">
    <location>
        <begin position="60"/>
        <end position="313"/>
    </location>
</feature>
<protein>
    <submittedName>
        <fullName evidence="6">Sugar-binding transcriptional regulator</fullName>
    </submittedName>
</protein>
<dbReference type="Gene3D" id="3.40.50.1360">
    <property type="match status" value="1"/>
</dbReference>
<dbReference type="Proteomes" id="UP001165287">
    <property type="component" value="Unassembled WGS sequence"/>
</dbReference>
<dbReference type="InterPro" id="IPR036388">
    <property type="entry name" value="WH-like_DNA-bd_sf"/>
</dbReference>
<evidence type="ECO:0000256" key="1">
    <source>
        <dbReference type="ARBA" id="ARBA00010466"/>
    </source>
</evidence>
<dbReference type="Pfam" id="PF04198">
    <property type="entry name" value="Sugar-bind"/>
    <property type="match status" value="1"/>
</dbReference>
<keyword evidence="7" id="KW-1185">Reference proteome</keyword>
<accession>A0ABS7UUW5</accession>
<dbReference type="SUPFAM" id="SSF46689">
    <property type="entry name" value="Homeodomain-like"/>
    <property type="match status" value="1"/>
</dbReference>
<dbReference type="InterPro" id="IPR051054">
    <property type="entry name" value="SorC_transcr_regulators"/>
</dbReference>
<dbReference type="Gene3D" id="1.10.10.10">
    <property type="entry name" value="Winged helix-like DNA-binding domain superfamily/Winged helix DNA-binding domain"/>
    <property type="match status" value="1"/>
</dbReference>
<evidence type="ECO:0000259" key="5">
    <source>
        <dbReference type="Pfam" id="PF04198"/>
    </source>
</evidence>
<proteinExistence type="inferred from homology"/>
<name>A0ABS7UUW5_9BACI</name>
<dbReference type="PANTHER" id="PTHR34294:SF12">
    <property type="entry name" value="SUGAR-BINDING TRANSCRIPTIONAL REGULATOR"/>
    <property type="match status" value="1"/>
</dbReference>
<dbReference type="InterPro" id="IPR007324">
    <property type="entry name" value="Sugar-bd_dom_put"/>
</dbReference>
<evidence type="ECO:0000313" key="6">
    <source>
        <dbReference type="EMBL" id="MBZ5752100.1"/>
    </source>
</evidence>
<dbReference type="RefSeq" id="WP_224140530.1">
    <property type="nucleotide sequence ID" value="NZ_JAIQUM010000046.1"/>
</dbReference>